<keyword evidence="3" id="KW-1185">Reference proteome</keyword>
<evidence type="ECO:0008006" key="4">
    <source>
        <dbReference type="Google" id="ProtNLM"/>
    </source>
</evidence>
<dbReference type="InterPro" id="IPR010321">
    <property type="entry name" value="DUF922"/>
</dbReference>
<proteinExistence type="predicted"/>
<dbReference type="RefSeq" id="WP_250427536.1">
    <property type="nucleotide sequence ID" value="NZ_JALPRR010000001.1"/>
</dbReference>
<reference evidence="3" key="1">
    <citation type="journal article" date="2019" name="Int. J. Syst. Evol. Microbiol.">
        <title>The Global Catalogue of Microorganisms (GCM) 10K type strain sequencing project: providing services to taxonomists for standard genome sequencing and annotation.</title>
        <authorList>
            <consortium name="The Broad Institute Genomics Platform"/>
            <consortium name="The Broad Institute Genome Sequencing Center for Infectious Disease"/>
            <person name="Wu L."/>
            <person name="Ma J."/>
        </authorList>
    </citation>
    <scope>NUCLEOTIDE SEQUENCE [LARGE SCALE GENOMIC DNA]</scope>
    <source>
        <strain evidence="3">CGMCC 4.1782</strain>
    </source>
</reference>
<evidence type="ECO:0000313" key="3">
    <source>
        <dbReference type="Proteomes" id="UP001597374"/>
    </source>
</evidence>
<evidence type="ECO:0000256" key="1">
    <source>
        <dbReference type="SAM" id="SignalP"/>
    </source>
</evidence>
<gene>
    <name evidence="2" type="ORF">ACFSKP_06465</name>
</gene>
<protein>
    <recommendedName>
        <fullName evidence="4">DUF922 domain-containing protein</fullName>
    </recommendedName>
</protein>
<accession>A0ABW5CTX7</accession>
<organism evidence="2 3">
    <name type="scientific">Pontibacter ruber</name>
    <dbReference type="NCBI Taxonomy" id="1343895"/>
    <lineage>
        <taxon>Bacteria</taxon>
        <taxon>Pseudomonadati</taxon>
        <taxon>Bacteroidota</taxon>
        <taxon>Cytophagia</taxon>
        <taxon>Cytophagales</taxon>
        <taxon>Hymenobacteraceae</taxon>
        <taxon>Pontibacter</taxon>
    </lineage>
</organism>
<feature type="signal peptide" evidence="1">
    <location>
        <begin position="1"/>
        <end position="21"/>
    </location>
</feature>
<feature type="chain" id="PRO_5047384050" description="DUF922 domain-containing protein" evidence="1">
    <location>
        <begin position="22"/>
        <end position="176"/>
    </location>
</feature>
<dbReference type="EMBL" id="JBHUIM010000001">
    <property type="protein sequence ID" value="MFD2245891.1"/>
    <property type="molecule type" value="Genomic_DNA"/>
</dbReference>
<comment type="caution">
    <text evidence="2">The sequence shown here is derived from an EMBL/GenBank/DDBJ whole genome shotgun (WGS) entry which is preliminary data.</text>
</comment>
<keyword evidence="1" id="KW-0732">Signal</keyword>
<dbReference type="Proteomes" id="UP001597374">
    <property type="component" value="Unassembled WGS sequence"/>
</dbReference>
<name>A0ABW5CTX7_9BACT</name>
<evidence type="ECO:0000313" key="2">
    <source>
        <dbReference type="EMBL" id="MFD2245891.1"/>
    </source>
</evidence>
<sequence>MKGILLLLFCLIVSTSGFCHVSDTLIYSPQRKLSWQDFKGTPNFSDRSKGAQIAVTINLRVKKVNFWTGKITYDAFAMAFRNELWVKDSYKDAYTLAHEQLHFDIAHIYAETLELELNTMKEPEEQKAKAEEMLIQVNKAMNDYQAFYDRETRGGNNIARQKEWATKIKKDLEVFN</sequence>
<dbReference type="Pfam" id="PF06037">
    <property type="entry name" value="DUF922"/>
    <property type="match status" value="1"/>
</dbReference>